<organism evidence="1 2">
    <name type="scientific">Vaccinium darrowii</name>
    <dbReference type="NCBI Taxonomy" id="229202"/>
    <lineage>
        <taxon>Eukaryota</taxon>
        <taxon>Viridiplantae</taxon>
        <taxon>Streptophyta</taxon>
        <taxon>Embryophyta</taxon>
        <taxon>Tracheophyta</taxon>
        <taxon>Spermatophyta</taxon>
        <taxon>Magnoliopsida</taxon>
        <taxon>eudicotyledons</taxon>
        <taxon>Gunneridae</taxon>
        <taxon>Pentapetalae</taxon>
        <taxon>asterids</taxon>
        <taxon>Ericales</taxon>
        <taxon>Ericaceae</taxon>
        <taxon>Vaccinioideae</taxon>
        <taxon>Vaccinieae</taxon>
        <taxon>Vaccinium</taxon>
    </lineage>
</organism>
<name>A0ACB7Y1D6_9ERIC</name>
<accession>A0ACB7Y1D6</accession>
<dbReference type="EMBL" id="CM037155">
    <property type="protein sequence ID" value="KAH7847359.1"/>
    <property type="molecule type" value="Genomic_DNA"/>
</dbReference>
<evidence type="ECO:0000313" key="1">
    <source>
        <dbReference type="EMBL" id="KAH7847359.1"/>
    </source>
</evidence>
<keyword evidence="2" id="KW-1185">Reference proteome</keyword>
<reference evidence="1 2" key="1">
    <citation type="journal article" date="2021" name="Hortic Res">
        <title>High-quality reference genome and annotation aids understanding of berry development for evergreen blueberry (Vaccinium darrowii).</title>
        <authorList>
            <person name="Yu J."/>
            <person name="Hulse-Kemp A.M."/>
            <person name="Babiker E."/>
            <person name="Staton M."/>
        </authorList>
    </citation>
    <scope>NUCLEOTIDE SEQUENCE [LARGE SCALE GENOMIC DNA]</scope>
    <source>
        <strain evidence="2">cv. NJ 8807/NJ 8810</strain>
        <tissue evidence="1">Young leaf</tissue>
    </source>
</reference>
<dbReference type="Proteomes" id="UP000828048">
    <property type="component" value="Chromosome 5"/>
</dbReference>
<sequence>MKAGTPDSEGHKPENSQNHHHRYRHYFLRYGSRVPLVLGAFLVIFFVLYRSASLFQVFPRWSSSSSPFRQGSALTNVPSSAPEKSERDKLNDVLEKAAMGDKTVIMTTLNDAWAEPNSIFDLFLESFKTGIDTKRLLNHLVVIAMDQKAYDRCLILHPHCYFLITKGKDFSGDAFFLSPEYLDMMWRRILFLQSVLELGYNFVFTDTDIMWFRDPFPHFYSDADFQISCDFYWNSWDMKNNPNGGFNYVKSSNHSINFYKFWYNSRTNYTNMHDQDVLNKIKYDPMLREIGITIKFLDTAYFGGFCQPSRDLNKVCTMHANCCIGLDRKIHDLKIMLEDWRKYLALPDDERASRPNSWTVPQNCSLKGLVPP</sequence>
<evidence type="ECO:0000313" key="2">
    <source>
        <dbReference type="Proteomes" id="UP000828048"/>
    </source>
</evidence>
<gene>
    <name evidence="1" type="ORF">Vadar_025227</name>
</gene>
<comment type="caution">
    <text evidence="1">The sequence shown here is derived from an EMBL/GenBank/DDBJ whole genome shotgun (WGS) entry which is preliminary data.</text>
</comment>
<protein>
    <submittedName>
        <fullName evidence="1">Uncharacterized protein</fullName>
    </submittedName>
</protein>
<proteinExistence type="predicted"/>